<proteinExistence type="predicted"/>
<keyword evidence="3" id="KW-1185">Reference proteome</keyword>
<sequence>SPPPSLRVFLSTQAASGSPLGSAPAPPPPAFGLFRTALEWSWFACNGFSCLCVCVCEREREGKRKREGGKEIEERRVWHFGPPLSPGSEPKGWVCFLKPPRPAEAGRGQRLARTKWPTSSDAGEAAGG</sequence>
<evidence type="ECO:0000313" key="2">
    <source>
        <dbReference type="Ensembl" id="ENSNNAP00000028469.1"/>
    </source>
</evidence>
<reference evidence="2" key="2">
    <citation type="submission" date="2025-09" db="UniProtKB">
        <authorList>
            <consortium name="Ensembl"/>
        </authorList>
    </citation>
    <scope>IDENTIFICATION</scope>
</reference>
<evidence type="ECO:0000256" key="1">
    <source>
        <dbReference type="SAM" id="MobiDB-lite"/>
    </source>
</evidence>
<evidence type="ECO:0000313" key="3">
    <source>
        <dbReference type="Proteomes" id="UP000694559"/>
    </source>
</evidence>
<organism evidence="2 3">
    <name type="scientific">Naja naja</name>
    <name type="common">Indian cobra</name>
    <dbReference type="NCBI Taxonomy" id="35670"/>
    <lineage>
        <taxon>Eukaryota</taxon>
        <taxon>Metazoa</taxon>
        <taxon>Chordata</taxon>
        <taxon>Craniata</taxon>
        <taxon>Vertebrata</taxon>
        <taxon>Euteleostomi</taxon>
        <taxon>Lepidosauria</taxon>
        <taxon>Squamata</taxon>
        <taxon>Bifurcata</taxon>
        <taxon>Unidentata</taxon>
        <taxon>Episquamata</taxon>
        <taxon>Toxicofera</taxon>
        <taxon>Serpentes</taxon>
        <taxon>Colubroidea</taxon>
        <taxon>Elapidae</taxon>
        <taxon>Elapinae</taxon>
        <taxon>Naja</taxon>
    </lineage>
</organism>
<accession>A0A8C7E741</accession>
<dbReference type="Proteomes" id="UP000694559">
    <property type="component" value="Unplaced"/>
</dbReference>
<dbReference type="AlphaFoldDB" id="A0A8C7E741"/>
<protein>
    <submittedName>
        <fullName evidence="2">Uncharacterized protein</fullName>
    </submittedName>
</protein>
<name>A0A8C7E741_NAJNA</name>
<feature type="region of interest" description="Disordered" evidence="1">
    <location>
        <begin position="102"/>
        <end position="128"/>
    </location>
</feature>
<dbReference type="Ensembl" id="ENSNNAT00000029836.1">
    <property type="protein sequence ID" value="ENSNNAP00000028469.1"/>
    <property type="gene ID" value="ENSNNAG00000018310.1"/>
</dbReference>
<reference evidence="2" key="1">
    <citation type="submission" date="2025-08" db="UniProtKB">
        <authorList>
            <consortium name="Ensembl"/>
        </authorList>
    </citation>
    <scope>IDENTIFICATION</scope>
</reference>